<dbReference type="GeneID" id="54974181"/>
<accession>A0A240EWW7</accession>
<dbReference type="RefSeq" id="YP_009784186.1">
    <property type="nucleotide sequence ID" value="NC_047741.1"/>
</dbReference>
<proteinExistence type="predicted"/>
<protein>
    <submittedName>
        <fullName evidence="1">Capsid and scaffold protein</fullName>
    </submittedName>
</protein>
<dbReference type="EMBL" id="KY065149">
    <property type="protein sequence ID" value="APD18160.1"/>
    <property type="molecule type" value="Genomic_DNA"/>
</dbReference>
<evidence type="ECO:0000313" key="1">
    <source>
        <dbReference type="EMBL" id="APD18160.1"/>
    </source>
</evidence>
<keyword evidence="2" id="KW-1185">Reference proteome</keyword>
<evidence type="ECO:0000313" key="2">
    <source>
        <dbReference type="Proteomes" id="UP000225149"/>
    </source>
</evidence>
<dbReference type="Proteomes" id="UP000225149">
    <property type="component" value="Segment"/>
</dbReference>
<name>A0A240EWW7_9CAUD</name>
<dbReference type="KEGG" id="vg:54974181"/>
<reference evidence="1 2" key="1">
    <citation type="journal article" date="2017" name="PLoS ONE">
        <title>Environmental bacteriophages active on biofilms and planktonic forms of toxigenic Vibrio cholerae: Potential relevance in cholera epidemiology.</title>
        <authorList>
            <person name="Naser I.B."/>
            <person name="Hoque M.M."/>
            <person name="Abdullah A."/>
            <person name="Bari S.M.N."/>
            <person name="Ghosh A.N."/>
            <person name="Faruque S.M."/>
        </authorList>
    </citation>
    <scope>NUCLEOTIDE SEQUENCE [LARGE SCALE GENOMIC DNA]</scope>
</reference>
<sequence>MSIIGQVTMLDPNRAGHIGGVDSGNINPLYIDQHFGAVERRILKTSFFRAFLKMRPVRGTDTLTQMRMGHTPLQKMQRGIRARDHSPTYDSISIKVDTIILARANEWTLEDFQNSYDFRTEIGDEQGKEIGKFFDEACLAQAVKAAQITVVHPDGSKDGGWEGFAVANIERTAPEGHRGGTCVVFAGANDHKDPDMAERAMSDAATELRKKDMDLEEMVWAMDWDFHKTLSYNTNLIDRDLNGFSNGDYSMRTVERVGGVMLYPNNRMPREVHVRGTNDHFLSNAANNWAYNNTANDVKCVAVLIHPKTLLGGETIPITTKIFWDDKDKQWYIDAWTAFAVTPGTAAVAAAIFKNGVA</sequence>
<organism evidence="1 2">
    <name type="scientific">Vibrio phage JSF7</name>
    <dbReference type="NCBI Taxonomy" id="1292086"/>
    <lineage>
        <taxon>Viruses</taxon>
        <taxon>Duplodnaviria</taxon>
        <taxon>Heunggongvirae</taxon>
        <taxon>Uroviricota</taxon>
        <taxon>Caudoviricetes</taxon>
        <taxon>Autographivirales</taxon>
        <taxon>Tawavirus</taxon>
        <taxon>Tawavirus JSF7</taxon>
    </lineage>
</organism>